<dbReference type="Pfam" id="PF01266">
    <property type="entry name" value="DAO"/>
    <property type="match status" value="1"/>
</dbReference>
<protein>
    <recommendedName>
        <fullName evidence="12">Sarcosine oxidase subunit beta</fullName>
        <ecNumber evidence="11">1.5.3.24</ecNumber>
    </recommendedName>
    <alternativeName>
        <fullName evidence="13">Sarcosine oxidase (5,10-methylenetetrahydrofolate-forming) subunit beta</fullName>
    </alternativeName>
    <alternativeName>
        <fullName evidence="14">Tetrameric sarcosine oxidase subunit beta</fullName>
    </alternativeName>
</protein>
<dbReference type="GO" id="GO:0008115">
    <property type="term" value="F:sarcosine oxidase activity"/>
    <property type="evidence" value="ECO:0007669"/>
    <property type="project" value="InterPro"/>
</dbReference>
<dbReference type="GO" id="GO:0046653">
    <property type="term" value="P:tetrahydrofolate metabolic process"/>
    <property type="evidence" value="ECO:0007669"/>
    <property type="project" value="InterPro"/>
</dbReference>
<keyword evidence="4" id="KW-0963">Cytoplasm</keyword>
<dbReference type="PANTHER" id="PTHR13847:SF287">
    <property type="entry name" value="FAD-DEPENDENT OXIDOREDUCTASE DOMAIN-CONTAINING PROTEIN 1"/>
    <property type="match status" value="1"/>
</dbReference>
<evidence type="ECO:0000256" key="2">
    <source>
        <dbReference type="ARBA" id="ARBA00001974"/>
    </source>
</evidence>
<comment type="cofactor">
    <cofactor evidence="2">
        <name>FAD</name>
        <dbReference type="ChEBI" id="CHEBI:57692"/>
    </cofactor>
</comment>
<dbReference type="InterPro" id="IPR006076">
    <property type="entry name" value="FAD-dep_OxRdtase"/>
</dbReference>
<dbReference type="SUPFAM" id="SSF54373">
    <property type="entry name" value="FAD-linked reductases, C-terminal domain"/>
    <property type="match status" value="1"/>
</dbReference>
<dbReference type="PANTHER" id="PTHR13847">
    <property type="entry name" value="SARCOSINE DEHYDROGENASE-RELATED"/>
    <property type="match status" value="1"/>
</dbReference>
<evidence type="ECO:0000256" key="4">
    <source>
        <dbReference type="ARBA" id="ARBA00022490"/>
    </source>
</evidence>
<dbReference type="PROSITE" id="PS50206">
    <property type="entry name" value="RHODANESE_3"/>
    <property type="match status" value="1"/>
</dbReference>
<evidence type="ECO:0000256" key="6">
    <source>
        <dbReference type="ARBA" id="ARBA00022643"/>
    </source>
</evidence>
<organism evidence="18 19">
    <name type="scientific">Phyllobacterium sophorae</name>
    <dbReference type="NCBI Taxonomy" id="1520277"/>
    <lineage>
        <taxon>Bacteria</taxon>
        <taxon>Pseudomonadati</taxon>
        <taxon>Pseudomonadota</taxon>
        <taxon>Alphaproteobacteria</taxon>
        <taxon>Hyphomicrobiales</taxon>
        <taxon>Phyllobacteriaceae</taxon>
        <taxon>Phyllobacterium</taxon>
    </lineage>
</organism>
<keyword evidence="7" id="KW-0547">Nucleotide-binding</keyword>
<dbReference type="Proteomes" id="UP000241764">
    <property type="component" value="Unassembled WGS sequence"/>
</dbReference>
<evidence type="ECO:0000313" key="18">
    <source>
        <dbReference type="EMBL" id="PSH64029.1"/>
    </source>
</evidence>
<gene>
    <name evidence="18" type="ORF">CU103_13330</name>
</gene>
<reference evidence="19" key="1">
    <citation type="submission" date="2017-11" db="EMBL/GenBank/DDBJ databases">
        <authorList>
            <person name="Kuznetsova I."/>
            <person name="Sazanova A."/>
            <person name="Chirak E."/>
            <person name="Safronova V."/>
            <person name="Willems A."/>
        </authorList>
    </citation>
    <scope>NUCLEOTIDE SEQUENCE [LARGE SCALE GENOMIC DNA]</scope>
    <source>
        <strain evidence="19">CCBAU 03422</strain>
    </source>
</reference>
<evidence type="ECO:0000256" key="12">
    <source>
        <dbReference type="ARBA" id="ARBA00044150"/>
    </source>
</evidence>
<dbReference type="AlphaFoldDB" id="A0A2P7BC77"/>
<keyword evidence="6" id="KW-0288">FMN</keyword>
<proteinExistence type="inferred from homology"/>
<keyword evidence="8" id="KW-0274">FAD</keyword>
<keyword evidence="5" id="KW-0285">Flavoprotein</keyword>
<keyword evidence="9" id="KW-0560">Oxidoreductase</keyword>
<comment type="catalytic activity">
    <reaction evidence="15">
        <text>sarcosine + O2 + H2O = formaldehyde + glycine + H2O2</text>
        <dbReference type="Rhea" id="RHEA:13313"/>
        <dbReference type="ChEBI" id="CHEBI:15377"/>
        <dbReference type="ChEBI" id="CHEBI:15379"/>
        <dbReference type="ChEBI" id="CHEBI:16240"/>
        <dbReference type="ChEBI" id="CHEBI:16842"/>
        <dbReference type="ChEBI" id="CHEBI:57305"/>
        <dbReference type="ChEBI" id="CHEBI:57433"/>
    </reaction>
</comment>
<comment type="catalytic activity">
    <reaction evidence="16">
        <text>sarcosine + (6S)-5,6,7,8-tetrahydrofolate + O2 = (6R)-5,10-methylene-5,6,7,8-tetrahydrofolate + glycine + H2O2</text>
        <dbReference type="Rhea" id="RHEA:70455"/>
        <dbReference type="ChEBI" id="CHEBI:15379"/>
        <dbReference type="ChEBI" id="CHEBI:15636"/>
        <dbReference type="ChEBI" id="CHEBI:16240"/>
        <dbReference type="ChEBI" id="CHEBI:57305"/>
        <dbReference type="ChEBI" id="CHEBI:57433"/>
        <dbReference type="ChEBI" id="CHEBI:57453"/>
        <dbReference type="EC" id="1.5.3.24"/>
    </reaction>
</comment>
<dbReference type="GO" id="GO:0000166">
    <property type="term" value="F:nucleotide binding"/>
    <property type="evidence" value="ECO:0007669"/>
    <property type="project" value="UniProtKB-KW"/>
</dbReference>
<evidence type="ECO:0000256" key="13">
    <source>
        <dbReference type="ARBA" id="ARBA00044216"/>
    </source>
</evidence>
<dbReference type="OrthoDB" id="9815989at2"/>
<evidence type="ECO:0000256" key="14">
    <source>
        <dbReference type="ARBA" id="ARBA00044295"/>
    </source>
</evidence>
<evidence type="ECO:0000256" key="9">
    <source>
        <dbReference type="ARBA" id="ARBA00023002"/>
    </source>
</evidence>
<comment type="subcellular location">
    <subcellularLocation>
        <location evidence="3">Cytoplasm</location>
    </subcellularLocation>
</comment>
<comment type="cofactor">
    <cofactor evidence="1">
        <name>FMN</name>
        <dbReference type="ChEBI" id="CHEBI:58210"/>
    </cofactor>
</comment>
<comment type="similarity">
    <text evidence="10">Belongs to the SoxB family.</text>
</comment>
<dbReference type="EMBL" id="PGGM01000005">
    <property type="protein sequence ID" value="PSH64029.1"/>
    <property type="molecule type" value="Genomic_DNA"/>
</dbReference>
<dbReference type="EC" id="1.5.3.24" evidence="11"/>
<evidence type="ECO:0000256" key="3">
    <source>
        <dbReference type="ARBA" id="ARBA00004496"/>
    </source>
</evidence>
<dbReference type="InterPro" id="IPR001763">
    <property type="entry name" value="Rhodanese-like_dom"/>
</dbReference>
<keyword evidence="19" id="KW-1185">Reference proteome</keyword>
<evidence type="ECO:0000256" key="10">
    <source>
        <dbReference type="ARBA" id="ARBA00043973"/>
    </source>
</evidence>
<evidence type="ECO:0000256" key="5">
    <source>
        <dbReference type="ARBA" id="ARBA00022630"/>
    </source>
</evidence>
<evidence type="ECO:0000256" key="11">
    <source>
        <dbReference type="ARBA" id="ARBA00044044"/>
    </source>
</evidence>
<dbReference type="Gene3D" id="3.50.50.60">
    <property type="entry name" value="FAD/NAD(P)-binding domain"/>
    <property type="match status" value="1"/>
</dbReference>
<evidence type="ECO:0000256" key="15">
    <source>
        <dbReference type="ARBA" id="ARBA00047316"/>
    </source>
</evidence>
<dbReference type="Gene3D" id="3.30.9.10">
    <property type="entry name" value="D-Amino Acid Oxidase, subunit A, domain 2"/>
    <property type="match status" value="1"/>
</dbReference>
<evidence type="ECO:0000256" key="8">
    <source>
        <dbReference type="ARBA" id="ARBA00022827"/>
    </source>
</evidence>
<accession>A0A2P7BC77</accession>
<feature type="domain" description="Rhodanese" evidence="17">
    <location>
        <begin position="46"/>
        <end position="89"/>
    </location>
</feature>
<dbReference type="GO" id="GO:0005737">
    <property type="term" value="C:cytoplasm"/>
    <property type="evidence" value="ECO:0007669"/>
    <property type="project" value="UniProtKB-SubCell"/>
</dbReference>
<sequence length="429" mass="47173">MIDKLHPNPESLMRYSAFNLLKNALNGNKDWKPAWRKPEPKPSYDVVIIGGGHGLATAYYLAKEHGIRNIAVVEKGWLGSGNIGRNTTAIRSNYLLTENQHFYEASMKMWETLSHDLNYNVMFSQRGVVNLAHTLPQLDVYARRGNQMRLNGIDCELMNPQQIKKLIPGLDISDSARFPILGGLMQRSAGTARHDAVVWGYARAADQRGVDIIENCEVTSFLKDGDTVTGVMTTRGPIKAKKVACAVAGHTSELMRRAGIDRLPLESHVLQAFVSEALKPVVDTVATFGGGHLYFSQSDKGGLVFGGDIDGYNSYAQRGNLPVVEDVMSEFVALIPALARVKLLRSWGGIMDMSMDGSPIITTGPLPGMYLNTGWCYGGFKATPISGKCFAWTIAKDEPHPLSAPFTLDRFYRGYVIDDKGQGPTPRLH</sequence>
<dbReference type="SUPFAM" id="SSF51905">
    <property type="entry name" value="FAD/NAD(P)-binding domain"/>
    <property type="match status" value="1"/>
</dbReference>
<dbReference type="InterPro" id="IPR006278">
    <property type="entry name" value="SoxB"/>
</dbReference>
<comment type="caution">
    <text evidence="18">The sequence shown here is derived from an EMBL/GenBank/DDBJ whole genome shotgun (WGS) entry which is preliminary data.</text>
</comment>
<evidence type="ECO:0000256" key="7">
    <source>
        <dbReference type="ARBA" id="ARBA00022741"/>
    </source>
</evidence>
<name>A0A2P7BC77_9HYPH</name>
<evidence type="ECO:0000313" key="19">
    <source>
        <dbReference type="Proteomes" id="UP000241764"/>
    </source>
</evidence>
<evidence type="ECO:0000256" key="1">
    <source>
        <dbReference type="ARBA" id="ARBA00001917"/>
    </source>
</evidence>
<evidence type="ECO:0000256" key="16">
    <source>
        <dbReference type="ARBA" id="ARBA00048917"/>
    </source>
</evidence>
<evidence type="ECO:0000259" key="17">
    <source>
        <dbReference type="PROSITE" id="PS50206"/>
    </source>
</evidence>
<dbReference type="NCBIfam" id="TIGR01373">
    <property type="entry name" value="soxB"/>
    <property type="match status" value="1"/>
</dbReference>
<dbReference type="InterPro" id="IPR036188">
    <property type="entry name" value="FAD/NAD-bd_sf"/>
</dbReference>